<dbReference type="RefSeq" id="WP_155174316.1">
    <property type="nucleotide sequence ID" value="NZ_BAAAFL010000015.1"/>
</dbReference>
<comment type="caution">
    <text evidence="4">The sequence shown here is derived from an EMBL/GenBank/DDBJ whole genome shotgun (WGS) entry which is preliminary data.</text>
</comment>
<evidence type="ECO:0000256" key="1">
    <source>
        <dbReference type="ARBA" id="ARBA00010088"/>
    </source>
</evidence>
<evidence type="ECO:0000256" key="2">
    <source>
        <dbReference type="ARBA" id="ARBA00022801"/>
    </source>
</evidence>
<comment type="similarity">
    <text evidence="1">Belongs to the peptidase S33 family.</text>
</comment>
<feature type="domain" description="AB hydrolase-1" evidence="3">
    <location>
        <begin position="48"/>
        <end position="293"/>
    </location>
</feature>
<keyword evidence="2 4" id="KW-0378">Hydrolase</keyword>
<dbReference type="Proteomes" id="UP000798808">
    <property type="component" value="Unassembled WGS sequence"/>
</dbReference>
<dbReference type="InterPro" id="IPR050266">
    <property type="entry name" value="AB_hydrolase_sf"/>
</dbReference>
<dbReference type="SUPFAM" id="SSF53474">
    <property type="entry name" value="alpha/beta-Hydrolases"/>
    <property type="match status" value="1"/>
</dbReference>
<name>A0ABW9RWC8_9BACT</name>
<dbReference type="GO" id="GO:0016787">
    <property type="term" value="F:hydrolase activity"/>
    <property type="evidence" value="ECO:0007669"/>
    <property type="project" value="UniProtKB-KW"/>
</dbReference>
<dbReference type="InterPro" id="IPR002410">
    <property type="entry name" value="Peptidase_S33"/>
</dbReference>
<organism evidence="4 5">
    <name type="scientific">Fulvivirga kasyanovii</name>
    <dbReference type="NCBI Taxonomy" id="396812"/>
    <lineage>
        <taxon>Bacteria</taxon>
        <taxon>Pseudomonadati</taxon>
        <taxon>Bacteroidota</taxon>
        <taxon>Cytophagia</taxon>
        <taxon>Cytophagales</taxon>
        <taxon>Fulvivirgaceae</taxon>
        <taxon>Fulvivirga</taxon>
    </lineage>
</organism>
<dbReference type="Pfam" id="PF00561">
    <property type="entry name" value="Abhydrolase_1"/>
    <property type="match status" value="1"/>
</dbReference>
<dbReference type="PRINTS" id="PR00111">
    <property type="entry name" value="ABHYDROLASE"/>
</dbReference>
<dbReference type="Gene3D" id="3.40.50.1820">
    <property type="entry name" value="alpha/beta hydrolase"/>
    <property type="match status" value="1"/>
</dbReference>
<sequence length="309" mass="35159">MRVYHIFWLLILLFEPGCKEHDKVIHSEDGTKVINGSDVYYKITGSGPPMIVIHGGPVLDHSYFLPHFNTLSNNHQLIFYDQRACGKSSVDIDTSSMSVAGFVDDIEQLRKKLNLEKIDLLGHSWGGLLAMYYAIQYPQNLNHLILSNSIPASTEGWQAEEQQLASRITKEDSLTRIEIMNSDEMKNRSASAIKKLMMLSFKTQFHNKNLLDSLRVYIPEDFMARSAKFRYLGKDLASFDLYDDLRKVSVPTLIIYGEEEPAATLSGKALEEAIPHAKLAIIPRSGHFPFVEQPELYFSTIEQFVKKQN</sequence>
<dbReference type="PANTHER" id="PTHR43798">
    <property type="entry name" value="MONOACYLGLYCEROL LIPASE"/>
    <property type="match status" value="1"/>
</dbReference>
<proteinExistence type="inferred from homology"/>
<dbReference type="PANTHER" id="PTHR43798:SF31">
    <property type="entry name" value="AB HYDROLASE SUPERFAMILY PROTEIN YCLE"/>
    <property type="match status" value="1"/>
</dbReference>
<evidence type="ECO:0000313" key="5">
    <source>
        <dbReference type="Proteomes" id="UP000798808"/>
    </source>
</evidence>
<keyword evidence="5" id="KW-1185">Reference proteome</keyword>
<dbReference type="PRINTS" id="PR00793">
    <property type="entry name" value="PROAMNOPTASE"/>
</dbReference>
<dbReference type="InterPro" id="IPR000073">
    <property type="entry name" value="AB_hydrolase_1"/>
</dbReference>
<protein>
    <submittedName>
        <fullName evidence="4">Alpha/beta fold hydrolase</fullName>
    </submittedName>
</protein>
<accession>A0ABW9RWC8</accession>
<evidence type="ECO:0000259" key="3">
    <source>
        <dbReference type="Pfam" id="PF00561"/>
    </source>
</evidence>
<reference evidence="4 5" key="1">
    <citation type="submission" date="2019-02" db="EMBL/GenBank/DDBJ databases">
        <authorList>
            <person name="Goldberg S.R."/>
            <person name="Haltli B.A."/>
            <person name="Correa H."/>
            <person name="Russell K.G."/>
        </authorList>
    </citation>
    <scope>NUCLEOTIDE SEQUENCE [LARGE SCALE GENOMIC DNA]</scope>
    <source>
        <strain evidence="4 5">JCM 16186</strain>
    </source>
</reference>
<evidence type="ECO:0000313" key="4">
    <source>
        <dbReference type="EMBL" id="MTI27315.1"/>
    </source>
</evidence>
<dbReference type="EMBL" id="SMLW01000622">
    <property type="protein sequence ID" value="MTI27315.1"/>
    <property type="molecule type" value="Genomic_DNA"/>
</dbReference>
<dbReference type="InterPro" id="IPR029058">
    <property type="entry name" value="AB_hydrolase_fold"/>
</dbReference>
<gene>
    <name evidence="4" type="ORF">E1163_20330</name>
</gene>